<evidence type="ECO:0000313" key="2">
    <source>
        <dbReference type="WBParaSite" id="nRc.2.0.1.t29751-RA"/>
    </source>
</evidence>
<protein>
    <submittedName>
        <fullName evidence="2">Uncharacterized protein</fullName>
    </submittedName>
</protein>
<proteinExistence type="predicted"/>
<sequence>MFVFETFIATREDWTALLSLVDSEHTIVVSFDGAEDWGGIYTLLGTQFRTDRQQKDKDLILKAIHFDVYRAGSGNRVSPEKRTLKATVSAMWGLDVLKLTLRFPAALRFFNNQATLFLQLDILP</sequence>
<dbReference type="Proteomes" id="UP000887565">
    <property type="component" value="Unplaced"/>
</dbReference>
<accession>A0A915JU07</accession>
<dbReference type="AlphaFoldDB" id="A0A915JU07"/>
<reference evidence="2" key="1">
    <citation type="submission" date="2022-11" db="UniProtKB">
        <authorList>
            <consortium name="WormBaseParasite"/>
        </authorList>
    </citation>
    <scope>IDENTIFICATION</scope>
</reference>
<evidence type="ECO:0000313" key="1">
    <source>
        <dbReference type="Proteomes" id="UP000887565"/>
    </source>
</evidence>
<organism evidence="1 2">
    <name type="scientific">Romanomermis culicivorax</name>
    <name type="common">Nematode worm</name>
    <dbReference type="NCBI Taxonomy" id="13658"/>
    <lineage>
        <taxon>Eukaryota</taxon>
        <taxon>Metazoa</taxon>
        <taxon>Ecdysozoa</taxon>
        <taxon>Nematoda</taxon>
        <taxon>Enoplea</taxon>
        <taxon>Dorylaimia</taxon>
        <taxon>Mermithida</taxon>
        <taxon>Mermithoidea</taxon>
        <taxon>Mermithidae</taxon>
        <taxon>Romanomermis</taxon>
    </lineage>
</organism>
<dbReference type="WBParaSite" id="nRc.2.0.1.t29751-RA">
    <property type="protein sequence ID" value="nRc.2.0.1.t29751-RA"/>
    <property type="gene ID" value="nRc.2.0.1.g29751"/>
</dbReference>
<name>A0A915JU07_ROMCU</name>
<keyword evidence="1" id="KW-1185">Reference proteome</keyword>